<feature type="chain" id="PRO_5045923094" evidence="6">
    <location>
        <begin position="24"/>
        <end position="158"/>
    </location>
</feature>
<evidence type="ECO:0000256" key="4">
    <source>
        <dbReference type="ARBA" id="ARBA00022764"/>
    </source>
</evidence>
<proteinExistence type="inferred from homology"/>
<dbReference type="InterPro" id="IPR012899">
    <property type="entry name" value="LTXXQ"/>
</dbReference>
<sequence length="158" mass="17898">MSKLTAIVIASALALGSAGFAYAADTSMPDQGTRMMKHHDGGRGERGMMEENMMFKGLNLTDEQRQKMRDIMENAKKDRTRPSAEERTQWHSLIAADSFDKTKAEAMVNKMAEANKAHMLKRLELHNQMYNVLTPEQKKQFNDNFAKRQQEPVAPKAP</sequence>
<keyword evidence="4" id="KW-0574">Periplasm</keyword>
<dbReference type="Gene3D" id="1.20.120.1490">
    <property type="match status" value="1"/>
</dbReference>
<dbReference type="CDD" id="cd09916">
    <property type="entry name" value="CpxP_like"/>
    <property type="match status" value="1"/>
</dbReference>
<comment type="subcellular location">
    <subcellularLocation>
        <location evidence="1">Periplasm</location>
    </subcellularLocation>
</comment>
<accession>A0ABU8JQI3</accession>
<protein>
    <submittedName>
        <fullName evidence="7">ATP-independent periplasmic protein-refolding chaperone Spy</fullName>
    </submittedName>
</protein>
<feature type="compositionally biased region" description="Basic and acidic residues" evidence="5">
    <location>
        <begin position="136"/>
        <end position="150"/>
    </location>
</feature>
<keyword evidence="3 6" id="KW-0732">Signal</keyword>
<evidence type="ECO:0000256" key="1">
    <source>
        <dbReference type="ARBA" id="ARBA00004418"/>
    </source>
</evidence>
<dbReference type="PANTHER" id="PTHR38102">
    <property type="entry name" value="PERIPLASMIC CHAPERONE SPY"/>
    <property type="match status" value="1"/>
</dbReference>
<dbReference type="Pfam" id="PF07813">
    <property type="entry name" value="LTXXQ"/>
    <property type="match status" value="1"/>
</dbReference>
<comment type="caution">
    <text evidence="7">The sequence shown here is derived from an EMBL/GenBank/DDBJ whole genome shotgun (WGS) entry which is preliminary data.</text>
</comment>
<evidence type="ECO:0000256" key="5">
    <source>
        <dbReference type="SAM" id="MobiDB-lite"/>
    </source>
</evidence>
<dbReference type="Proteomes" id="UP001359469">
    <property type="component" value="Unassembled WGS sequence"/>
</dbReference>
<dbReference type="RefSeq" id="WP_040002500.1">
    <property type="nucleotide sequence ID" value="NZ_CP161827.1"/>
</dbReference>
<feature type="signal peptide" evidence="6">
    <location>
        <begin position="1"/>
        <end position="23"/>
    </location>
</feature>
<evidence type="ECO:0000256" key="3">
    <source>
        <dbReference type="ARBA" id="ARBA00022729"/>
    </source>
</evidence>
<keyword evidence="8" id="KW-1185">Reference proteome</keyword>
<comment type="similarity">
    <text evidence="2">Belongs to the CpxP/Spy family.</text>
</comment>
<organism evidence="7 8">
    <name type="scientific">Dickeya chrysanthemi</name>
    <name type="common">Pectobacterium chrysanthemi</name>
    <name type="synonym">Erwinia chrysanthemi</name>
    <dbReference type="NCBI Taxonomy" id="556"/>
    <lineage>
        <taxon>Bacteria</taxon>
        <taxon>Pseudomonadati</taxon>
        <taxon>Pseudomonadota</taxon>
        <taxon>Gammaproteobacteria</taxon>
        <taxon>Enterobacterales</taxon>
        <taxon>Pectobacteriaceae</taxon>
        <taxon>Dickeya</taxon>
    </lineage>
</organism>
<dbReference type="PIRSF" id="PIRSF034445">
    <property type="entry name" value="CpxP_Spy"/>
    <property type="match status" value="1"/>
</dbReference>
<evidence type="ECO:0000256" key="6">
    <source>
        <dbReference type="SAM" id="SignalP"/>
    </source>
</evidence>
<evidence type="ECO:0000256" key="2">
    <source>
        <dbReference type="ARBA" id="ARBA00008441"/>
    </source>
</evidence>
<dbReference type="NCBIfam" id="NF007769">
    <property type="entry name" value="PRK10455.1"/>
    <property type="match status" value="1"/>
</dbReference>
<feature type="region of interest" description="Disordered" evidence="5">
    <location>
        <begin position="136"/>
        <end position="158"/>
    </location>
</feature>
<name>A0ABU8JQI3_DICCH</name>
<evidence type="ECO:0000313" key="8">
    <source>
        <dbReference type="Proteomes" id="UP001359469"/>
    </source>
</evidence>
<gene>
    <name evidence="7" type="primary">spy</name>
    <name evidence="7" type="ORF">WCU84_16995</name>
</gene>
<evidence type="ECO:0000313" key="7">
    <source>
        <dbReference type="EMBL" id="MEI7065343.1"/>
    </source>
</evidence>
<dbReference type="EMBL" id="JBBBOO010000014">
    <property type="protein sequence ID" value="MEI7065343.1"/>
    <property type="molecule type" value="Genomic_DNA"/>
</dbReference>
<reference evidence="7 8" key="1">
    <citation type="submission" date="2024-03" db="EMBL/GenBank/DDBJ databases">
        <title>Analysis of soft rot Pectobacteriaceae population diversity in US potato growing regions between 2016 and 2022.</title>
        <authorList>
            <person name="Ma X."/>
            <person name="Zhang X."/>
            <person name="Stodghill P."/>
            <person name="Rioux R."/>
            <person name="Babler B."/>
            <person name="Shrestha S."/>
            <person name="Babler B."/>
            <person name="Rivedal H."/>
            <person name="Frost K."/>
            <person name="Hao J."/>
            <person name="Secor G."/>
            <person name="Swingle B."/>
        </authorList>
    </citation>
    <scope>NUCLEOTIDE SEQUENCE [LARGE SCALE GENOMIC DNA]</scope>
    <source>
        <strain evidence="7 8">SR64</strain>
    </source>
</reference>
<dbReference type="PANTHER" id="PTHR38102:SF1">
    <property type="entry name" value="PERIPLASMIC CHAPERONE SPY"/>
    <property type="match status" value="1"/>
</dbReference>
<dbReference type="InterPro" id="IPR052211">
    <property type="entry name" value="Cpx_auxiliary_protein"/>
</dbReference>